<keyword evidence="1" id="KW-0732">Signal</keyword>
<dbReference type="RefSeq" id="WP_184253729.1">
    <property type="nucleotide sequence ID" value="NZ_JACHIO010000004.1"/>
</dbReference>
<dbReference type="EMBL" id="JACHIO010000004">
    <property type="protein sequence ID" value="MBB5062934.1"/>
    <property type="molecule type" value="Genomic_DNA"/>
</dbReference>
<dbReference type="AlphaFoldDB" id="A0A7W7ZMZ4"/>
<protein>
    <recommendedName>
        <fullName evidence="4">Outer membrane protein beta-barrel domain-containing protein</fullName>
    </recommendedName>
</protein>
<dbReference type="Proteomes" id="UP000584867">
    <property type="component" value="Unassembled WGS sequence"/>
</dbReference>
<feature type="signal peptide" evidence="1">
    <location>
        <begin position="1"/>
        <end position="30"/>
    </location>
</feature>
<name>A0A7W7ZMZ4_9BACT</name>
<comment type="caution">
    <text evidence="2">The sequence shown here is derived from an EMBL/GenBank/DDBJ whole genome shotgun (WGS) entry which is preliminary data.</text>
</comment>
<reference evidence="2 3" key="1">
    <citation type="submission" date="2020-08" db="EMBL/GenBank/DDBJ databases">
        <title>Genomic Encyclopedia of Type Strains, Phase IV (KMG-V): Genome sequencing to study the core and pangenomes of soil and plant-associated prokaryotes.</title>
        <authorList>
            <person name="Whitman W."/>
        </authorList>
    </citation>
    <scope>NUCLEOTIDE SEQUENCE [LARGE SCALE GENOMIC DNA]</scope>
    <source>
        <strain evidence="2 3">X5P3</strain>
    </source>
</reference>
<evidence type="ECO:0000256" key="1">
    <source>
        <dbReference type="SAM" id="SignalP"/>
    </source>
</evidence>
<evidence type="ECO:0008006" key="4">
    <source>
        <dbReference type="Google" id="ProtNLM"/>
    </source>
</evidence>
<evidence type="ECO:0000313" key="3">
    <source>
        <dbReference type="Proteomes" id="UP000584867"/>
    </source>
</evidence>
<organism evidence="2 3">
    <name type="scientific">Granulicella mallensis</name>
    <dbReference type="NCBI Taxonomy" id="940614"/>
    <lineage>
        <taxon>Bacteria</taxon>
        <taxon>Pseudomonadati</taxon>
        <taxon>Acidobacteriota</taxon>
        <taxon>Terriglobia</taxon>
        <taxon>Terriglobales</taxon>
        <taxon>Acidobacteriaceae</taxon>
        <taxon>Granulicella</taxon>
    </lineage>
</organism>
<proteinExistence type="predicted"/>
<sequence length="357" mass="38478">MLFTFTRPSGFVRRTVALSAILGASVAVMSAQTSQSSDSSVARAATQSNVASMQNSLQAKPTLNLDVPVAGTSSDALFSSSSAEINEVADNSAAPFNFVDPQYGGGHQRYGRPRYRGGNTNADGSNKFTFYGGAGFTVPTGNTHTYLTPSYSFQVGGGPQFSKHFALPIEFDWDNFGFQGRTLANQTTIYNTYIDLYNQNPDPSVGTIAPISNLDGSSHVWSFSIDPTYTFYSGEGLGAYVVAGVGFYHKTADFTVPALGEYCDPFYGCYTYSANQTIDHYTSNAPGFNAGLGLTYKFSRFSNERFYGEVRYVFVDNSQRAGVTAATASAANVDVANDYPANSNHTGYFPIKFGVRF</sequence>
<gene>
    <name evidence="2" type="ORF">HDF15_001271</name>
</gene>
<accession>A0A7W7ZMZ4</accession>
<evidence type="ECO:0000313" key="2">
    <source>
        <dbReference type="EMBL" id="MBB5062934.1"/>
    </source>
</evidence>
<feature type="chain" id="PRO_5031248237" description="Outer membrane protein beta-barrel domain-containing protein" evidence="1">
    <location>
        <begin position="31"/>
        <end position="357"/>
    </location>
</feature>
<dbReference type="Gene3D" id="2.40.160.20">
    <property type="match status" value="1"/>
</dbReference>